<name>A0A0F9R1H4_9ZZZZ</name>
<reference evidence="2" key="1">
    <citation type="journal article" date="2015" name="Nature">
        <title>Complex archaea that bridge the gap between prokaryotes and eukaryotes.</title>
        <authorList>
            <person name="Spang A."/>
            <person name="Saw J.H."/>
            <person name="Jorgensen S.L."/>
            <person name="Zaremba-Niedzwiedzka K."/>
            <person name="Martijn J."/>
            <person name="Lind A.E."/>
            <person name="van Eijk R."/>
            <person name="Schleper C."/>
            <person name="Guy L."/>
            <person name="Ettema T.J."/>
        </authorList>
    </citation>
    <scope>NUCLEOTIDE SEQUENCE</scope>
</reference>
<feature type="coiled-coil region" evidence="1">
    <location>
        <begin position="73"/>
        <end position="103"/>
    </location>
</feature>
<protein>
    <submittedName>
        <fullName evidence="2">Uncharacterized protein</fullName>
    </submittedName>
</protein>
<proteinExistence type="predicted"/>
<evidence type="ECO:0000256" key="1">
    <source>
        <dbReference type="SAM" id="Coils"/>
    </source>
</evidence>
<accession>A0A0F9R1H4</accession>
<dbReference type="EMBL" id="LAZR01003361">
    <property type="protein sequence ID" value="KKN19161.1"/>
    <property type="molecule type" value="Genomic_DNA"/>
</dbReference>
<sequence>MVKKKKEIKEPEVSLNQIISDREVSIGNEAETIACWTEELKYKENQMDSEIVEENVSTLYNLVSFPKDKTKPRHVLKIEIEMLKRQIKKKKKILKIMQELQVEDEKNATKSS</sequence>
<evidence type="ECO:0000313" key="2">
    <source>
        <dbReference type="EMBL" id="KKN19161.1"/>
    </source>
</evidence>
<gene>
    <name evidence="2" type="ORF">LCGC14_0948470</name>
</gene>
<dbReference type="AlphaFoldDB" id="A0A0F9R1H4"/>
<comment type="caution">
    <text evidence="2">The sequence shown here is derived from an EMBL/GenBank/DDBJ whole genome shotgun (WGS) entry which is preliminary data.</text>
</comment>
<keyword evidence="1" id="KW-0175">Coiled coil</keyword>
<organism evidence="2">
    <name type="scientific">marine sediment metagenome</name>
    <dbReference type="NCBI Taxonomy" id="412755"/>
    <lineage>
        <taxon>unclassified sequences</taxon>
        <taxon>metagenomes</taxon>
        <taxon>ecological metagenomes</taxon>
    </lineage>
</organism>